<evidence type="ECO:0000256" key="10">
    <source>
        <dbReference type="SAM" id="MobiDB-lite"/>
    </source>
</evidence>
<evidence type="ECO:0000256" key="2">
    <source>
        <dbReference type="ARBA" id="ARBA00007520"/>
    </source>
</evidence>
<keyword evidence="5 11" id="KW-1133">Transmembrane helix</keyword>
<feature type="domain" description="Major facilitator superfamily (MFS) profile" evidence="12">
    <location>
        <begin position="53"/>
        <end position="543"/>
    </location>
</feature>
<dbReference type="SUPFAM" id="SSF103473">
    <property type="entry name" value="MFS general substrate transporter"/>
    <property type="match status" value="1"/>
</dbReference>
<dbReference type="GO" id="GO:0022857">
    <property type="term" value="F:transmembrane transporter activity"/>
    <property type="evidence" value="ECO:0007669"/>
    <property type="project" value="InterPro"/>
</dbReference>
<dbReference type="FunFam" id="1.20.1250.20:FF:000196">
    <property type="entry name" value="MFS toxin efflux pump (AflT)"/>
    <property type="match status" value="1"/>
</dbReference>
<feature type="transmembrane region" description="Helical" evidence="11">
    <location>
        <begin position="440"/>
        <end position="463"/>
    </location>
</feature>
<name>A0A9P8V3F8_9PEZI</name>
<dbReference type="Gene3D" id="1.20.1250.20">
    <property type="entry name" value="MFS general substrate transporter like domains"/>
    <property type="match status" value="1"/>
</dbReference>
<feature type="transmembrane region" description="Helical" evidence="11">
    <location>
        <begin position="175"/>
        <end position="198"/>
    </location>
</feature>
<dbReference type="PROSITE" id="PS50850">
    <property type="entry name" value="MFS"/>
    <property type="match status" value="1"/>
</dbReference>
<dbReference type="PANTHER" id="PTHR23501">
    <property type="entry name" value="MAJOR FACILITATOR SUPERFAMILY"/>
    <property type="match status" value="1"/>
</dbReference>
<feature type="transmembrane region" description="Helical" evidence="11">
    <location>
        <begin position="313"/>
        <end position="333"/>
    </location>
</feature>
<evidence type="ECO:0000256" key="11">
    <source>
        <dbReference type="SAM" id="Phobius"/>
    </source>
</evidence>
<organism evidence="13 14">
    <name type="scientific">Plectosphaerella plurivora</name>
    <dbReference type="NCBI Taxonomy" id="936078"/>
    <lineage>
        <taxon>Eukaryota</taxon>
        <taxon>Fungi</taxon>
        <taxon>Dikarya</taxon>
        <taxon>Ascomycota</taxon>
        <taxon>Pezizomycotina</taxon>
        <taxon>Sordariomycetes</taxon>
        <taxon>Hypocreomycetidae</taxon>
        <taxon>Glomerellales</taxon>
        <taxon>Plectosphaerellaceae</taxon>
        <taxon>Plectosphaerella</taxon>
    </lineage>
</organism>
<evidence type="ECO:0000256" key="1">
    <source>
        <dbReference type="ARBA" id="ARBA00004128"/>
    </source>
</evidence>
<dbReference type="Gene3D" id="1.20.1720.10">
    <property type="entry name" value="Multidrug resistance protein D"/>
    <property type="match status" value="1"/>
</dbReference>
<evidence type="ECO:0000256" key="4">
    <source>
        <dbReference type="ARBA" id="ARBA00022692"/>
    </source>
</evidence>
<keyword evidence="3" id="KW-0813">Transport</keyword>
<proteinExistence type="inferred from homology"/>
<accession>A0A9P8V3F8</accession>
<feature type="transmembrane region" description="Helical" evidence="11">
    <location>
        <begin position="406"/>
        <end position="428"/>
    </location>
</feature>
<dbReference type="InterPro" id="IPR020846">
    <property type="entry name" value="MFS_dom"/>
</dbReference>
<evidence type="ECO:0000256" key="8">
    <source>
        <dbReference type="ARBA" id="ARBA00069956"/>
    </source>
</evidence>
<keyword evidence="14" id="KW-1185">Reference proteome</keyword>
<feature type="transmembrane region" description="Helical" evidence="11">
    <location>
        <begin position="51"/>
        <end position="75"/>
    </location>
</feature>
<gene>
    <name evidence="13" type="ORF">F5X68DRAFT_271025</name>
</gene>
<dbReference type="InterPro" id="IPR036259">
    <property type="entry name" value="MFS_trans_sf"/>
</dbReference>
<dbReference type="FunFam" id="1.20.1720.10:FF:000014">
    <property type="entry name" value="MFS drug transporter, putative"/>
    <property type="match status" value="1"/>
</dbReference>
<evidence type="ECO:0000256" key="5">
    <source>
        <dbReference type="ARBA" id="ARBA00022989"/>
    </source>
</evidence>
<dbReference type="CDD" id="cd17502">
    <property type="entry name" value="MFS_Azr1_MDR_like"/>
    <property type="match status" value="1"/>
</dbReference>
<dbReference type="PRINTS" id="PR01036">
    <property type="entry name" value="TCRTETB"/>
</dbReference>
<dbReference type="Proteomes" id="UP000770015">
    <property type="component" value="Unassembled WGS sequence"/>
</dbReference>
<evidence type="ECO:0000313" key="14">
    <source>
        <dbReference type="Proteomes" id="UP000770015"/>
    </source>
</evidence>
<feature type="transmembrane region" description="Helical" evidence="11">
    <location>
        <begin position="345"/>
        <end position="369"/>
    </location>
</feature>
<dbReference type="Pfam" id="PF07690">
    <property type="entry name" value="MFS_1"/>
    <property type="match status" value="1"/>
</dbReference>
<feature type="transmembrane region" description="Helical" evidence="11">
    <location>
        <begin position="273"/>
        <end position="292"/>
    </location>
</feature>
<keyword evidence="6 11" id="KW-0472">Membrane</keyword>
<dbReference type="GO" id="GO:0005774">
    <property type="term" value="C:vacuolar membrane"/>
    <property type="evidence" value="ECO:0007669"/>
    <property type="project" value="UniProtKB-SubCell"/>
</dbReference>
<dbReference type="OrthoDB" id="10021397at2759"/>
<evidence type="ECO:0000256" key="7">
    <source>
        <dbReference type="ARBA" id="ARBA00057269"/>
    </source>
</evidence>
<sequence>MTTSSTLVLDEKALEADRPADVGVNSAGETSTDRSALSSQPEAQRTKFETALIVASLMAALFLAALDVSIVATIVPTVSQEFQSSTGYVWIGSAFLLGNAACVPTWGKISDIWGRKPILLSALGVFWVGSLLCGAAVNMAMLIAGRAVQGVGAGGVIVLVNICISDLFSLRQRGVYFGIVGIVWAIASAVGPVVGGILTSQVTWRWCFYINLPICGVGIIVLFFVLKLHNPRTPMAQGLRAIDWPGSVIIIGGTIMFLFGLEFGGVTHPWNSPTVICLIVFGILTICLFIVVEVRFAKYPIVPMHLFTNRSNIAVFATSFGQAFTFIAGSYWLPLYFQAVLGADALLSGVYLLPYVISLSIVAAASGFIIRKTDNYYYLIVGGMFITTVGFGLFNNLPPDRNFTKIVIYQIVAGIGIGPNFQSPLIALQTNVQPHDIASATGTFGFIRQIGTSISVVIGGVIFGNRMDAQFPRLLAELGPEIADMLSGSSAASKVGVVAGLPEPDRTVARGAYLQSIRTMYAVYVAIAGLGFFASLFIAQKSLSKDHKEHKTGLKTLRSRERKSVVEEVKA</sequence>
<evidence type="ECO:0000259" key="12">
    <source>
        <dbReference type="PROSITE" id="PS50850"/>
    </source>
</evidence>
<comment type="function">
    <text evidence="7">Efflux pump; part of the gene cluster that mediates the biosynthesis of dothistromin (DOTH), a polyketide toxin very similar in structure to the aflatoxin precursor, versicolorin B. One function of dotC may be to transport early-stage dothistromin biosynthetic intermediates from the cytoplasm into vacuoles, thereby affecting the rate of dothistromin production.</text>
</comment>
<feature type="transmembrane region" description="Helical" evidence="11">
    <location>
        <begin position="147"/>
        <end position="168"/>
    </location>
</feature>
<comment type="caution">
    <text evidence="13">The sequence shown here is derived from an EMBL/GenBank/DDBJ whole genome shotgun (WGS) entry which is preliminary data.</text>
</comment>
<feature type="transmembrane region" description="Helical" evidence="11">
    <location>
        <begin position="521"/>
        <end position="539"/>
    </location>
</feature>
<keyword evidence="4 11" id="KW-0812">Transmembrane</keyword>
<protein>
    <recommendedName>
        <fullName evidence="8">Efflux pump dotC</fullName>
    </recommendedName>
    <alternativeName>
        <fullName evidence="9">Dothistromin biosynthesis protein C</fullName>
    </alternativeName>
</protein>
<evidence type="ECO:0000256" key="9">
    <source>
        <dbReference type="ARBA" id="ARBA00083178"/>
    </source>
</evidence>
<feature type="transmembrane region" description="Helical" evidence="11">
    <location>
        <begin position="210"/>
        <end position="229"/>
    </location>
</feature>
<reference evidence="13" key="1">
    <citation type="journal article" date="2021" name="Nat. Commun.">
        <title>Genetic determinants of endophytism in the Arabidopsis root mycobiome.</title>
        <authorList>
            <person name="Mesny F."/>
            <person name="Miyauchi S."/>
            <person name="Thiergart T."/>
            <person name="Pickel B."/>
            <person name="Atanasova L."/>
            <person name="Karlsson M."/>
            <person name="Huettel B."/>
            <person name="Barry K.W."/>
            <person name="Haridas S."/>
            <person name="Chen C."/>
            <person name="Bauer D."/>
            <person name="Andreopoulos W."/>
            <person name="Pangilinan J."/>
            <person name="LaButti K."/>
            <person name="Riley R."/>
            <person name="Lipzen A."/>
            <person name="Clum A."/>
            <person name="Drula E."/>
            <person name="Henrissat B."/>
            <person name="Kohler A."/>
            <person name="Grigoriev I.V."/>
            <person name="Martin F.M."/>
            <person name="Hacquard S."/>
        </authorList>
    </citation>
    <scope>NUCLEOTIDE SEQUENCE</scope>
    <source>
        <strain evidence="13">MPI-SDFR-AT-0117</strain>
    </source>
</reference>
<dbReference type="EMBL" id="JAGSXJ010000031">
    <property type="protein sequence ID" value="KAH6669717.1"/>
    <property type="molecule type" value="Genomic_DNA"/>
</dbReference>
<evidence type="ECO:0000256" key="6">
    <source>
        <dbReference type="ARBA" id="ARBA00023136"/>
    </source>
</evidence>
<dbReference type="AlphaFoldDB" id="A0A9P8V3F8"/>
<feature type="transmembrane region" description="Helical" evidence="11">
    <location>
        <begin position="376"/>
        <end position="394"/>
    </location>
</feature>
<dbReference type="PANTHER" id="PTHR23501:SF102">
    <property type="entry name" value="DRUG TRANSPORTER, PUTATIVE (AFU_ORTHOLOGUE AFUA_3G08530)-RELATED"/>
    <property type="match status" value="1"/>
</dbReference>
<feature type="transmembrane region" description="Helical" evidence="11">
    <location>
        <begin position="87"/>
        <end position="106"/>
    </location>
</feature>
<comment type="subcellular location">
    <subcellularLocation>
        <location evidence="1">Vacuole membrane</location>
        <topology evidence="1">Multi-pass membrane protein</topology>
    </subcellularLocation>
</comment>
<evidence type="ECO:0000256" key="3">
    <source>
        <dbReference type="ARBA" id="ARBA00022448"/>
    </source>
</evidence>
<evidence type="ECO:0000313" key="13">
    <source>
        <dbReference type="EMBL" id="KAH6669717.1"/>
    </source>
</evidence>
<dbReference type="InterPro" id="IPR011701">
    <property type="entry name" value="MFS"/>
</dbReference>
<feature type="transmembrane region" description="Helical" evidence="11">
    <location>
        <begin position="118"/>
        <end position="141"/>
    </location>
</feature>
<feature type="region of interest" description="Disordered" evidence="10">
    <location>
        <begin position="18"/>
        <end position="42"/>
    </location>
</feature>
<comment type="similarity">
    <text evidence="2">Belongs to the major facilitator superfamily. TCR/Tet family.</text>
</comment>
<feature type="compositionally biased region" description="Polar residues" evidence="10">
    <location>
        <begin position="27"/>
        <end position="42"/>
    </location>
</feature>
<feature type="transmembrane region" description="Helical" evidence="11">
    <location>
        <begin position="241"/>
        <end position="261"/>
    </location>
</feature>
<dbReference type="GO" id="GO:0005886">
    <property type="term" value="C:plasma membrane"/>
    <property type="evidence" value="ECO:0007669"/>
    <property type="project" value="TreeGrafter"/>
</dbReference>